<evidence type="ECO:0000256" key="1">
    <source>
        <dbReference type="SAM" id="Phobius"/>
    </source>
</evidence>
<keyword evidence="1" id="KW-0812">Transmembrane</keyword>
<keyword evidence="1" id="KW-1133">Transmembrane helix</keyword>
<dbReference type="AlphaFoldDB" id="A0A2M4DL53"/>
<keyword evidence="1" id="KW-0472">Membrane</keyword>
<reference evidence="2" key="1">
    <citation type="submission" date="2018-01" db="EMBL/GenBank/DDBJ databases">
        <title>An insight into the sialome of Amazonian anophelines.</title>
        <authorList>
            <person name="Ribeiro J.M."/>
            <person name="Scarpassa V."/>
            <person name="Calvo E."/>
        </authorList>
    </citation>
    <scope>NUCLEOTIDE SEQUENCE</scope>
</reference>
<name>A0A2M4DL53_ANODA</name>
<proteinExistence type="predicted"/>
<sequence length="104" mass="12023">MRQMMAMSRKWILMAINWTEILMGMVTAMVTVMEMGKGKGMAMEKARSMGQSMNTTARKKRNLKRKSPKVIFYRYAKSIVSLCNNPRYKFLLSAFLILITTSKN</sequence>
<evidence type="ECO:0000313" key="2">
    <source>
        <dbReference type="EMBL" id="MBW78284.1"/>
    </source>
</evidence>
<organism evidence="2">
    <name type="scientific">Anopheles darlingi</name>
    <name type="common">Mosquito</name>
    <dbReference type="NCBI Taxonomy" id="43151"/>
    <lineage>
        <taxon>Eukaryota</taxon>
        <taxon>Metazoa</taxon>
        <taxon>Ecdysozoa</taxon>
        <taxon>Arthropoda</taxon>
        <taxon>Hexapoda</taxon>
        <taxon>Insecta</taxon>
        <taxon>Pterygota</taxon>
        <taxon>Neoptera</taxon>
        <taxon>Endopterygota</taxon>
        <taxon>Diptera</taxon>
        <taxon>Nematocera</taxon>
        <taxon>Culicoidea</taxon>
        <taxon>Culicidae</taxon>
        <taxon>Anophelinae</taxon>
        <taxon>Anopheles</taxon>
    </lineage>
</organism>
<dbReference type="EMBL" id="GGFL01014106">
    <property type="protein sequence ID" value="MBW78284.1"/>
    <property type="molecule type" value="Transcribed_RNA"/>
</dbReference>
<accession>A0A2M4DL53</accession>
<feature type="transmembrane region" description="Helical" evidence="1">
    <location>
        <begin position="12"/>
        <end position="33"/>
    </location>
</feature>
<protein>
    <submittedName>
        <fullName evidence="2">Putative secreted protein</fullName>
    </submittedName>
</protein>